<sequence>MDMAIGPSGWRTGSTDLLAELHNRIELALRILDKKINEEINKVTTKIEKIIKELHLEGEQEKALLDFKEKLVDALLAARVQAKERLEKLIMYVEDGTITFEKKSKTIHVKTANDVSLYISSKGTFRLPLNNISFYAYFPELFKMTPRELIELQAGWRAGDEGERGTPRMETVYIEQLLFWLATRFGDVNIEIRGINLNQGNITIVYFASALSWIEQWPKKNGKNIAKIIAKRLGLLTWYLSDGFTTKNQNVYISIENKHKYISKYMAKKIVTWCYKKGCHIILEGWDRWESIKNIKVHLPHPIHATIEQFTFRLYCTKTNTGICVFARTLLKSETELQRLKELLQKRGISITWQVWKKKYYLAQINGQSVLKLVEQLPEWCTAARKLLKKYKLQCTDEDEKIPCRMQRCRPAENPPLTCALGCFGARAKIF</sequence>
<protein>
    <submittedName>
        <fullName evidence="1">Uncharacterized protein</fullName>
    </submittedName>
</protein>
<dbReference type="EMBL" id="DSAY01000119">
    <property type="protein sequence ID" value="HDP15439.1"/>
    <property type="molecule type" value="Genomic_DNA"/>
</dbReference>
<proteinExistence type="predicted"/>
<reference evidence="1" key="1">
    <citation type="journal article" date="2020" name="mSystems">
        <title>Genome- and Community-Level Interaction Insights into Carbon Utilization and Element Cycling Functions of Hydrothermarchaeota in Hydrothermal Sediment.</title>
        <authorList>
            <person name="Zhou Z."/>
            <person name="Liu Y."/>
            <person name="Xu W."/>
            <person name="Pan J."/>
            <person name="Luo Z.H."/>
            <person name="Li M."/>
        </authorList>
    </citation>
    <scope>NUCLEOTIDE SEQUENCE [LARGE SCALE GENOMIC DNA]</scope>
    <source>
        <strain evidence="1">SpSt-116</strain>
    </source>
</reference>
<comment type="caution">
    <text evidence="1">The sequence shown here is derived from an EMBL/GenBank/DDBJ whole genome shotgun (WGS) entry which is preliminary data.</text>
</comment>
<gene>
    <name evidence="1" type="ORF">ENN26_06695</name>
</gene>
<dbReference type="AlphaFoldDB" id="A0A7C1CDM3"/>
<evidence type="ECO:0000313" key="1">
    <source>
        <dbReference type="EMBL" id="HDP15439.1"/>
    </source>
</evidence>
<name>A0A7C1CDM3_9CREN</name>
<accession>A0A7C1CDM3</accession>
<organism evidence="1">
    <name type="scientific">Thermofilum adornatum</name>
    <dbReference type="NCBI Taxonomy" id="1365176"/>
    <lineage>
        <taxon>Archaea</taxon>
        <taxon>Thermoproteota</taxon>
        <taxon>Thermoprotei</taxon>
        <taxon>Thermofilales</taxon>
        <taxon>Thermofilaceae</taxon>
        <taxon>Thermofilum</taxon>
    </lineage>
</organism>